<reference evidence="1 2" key="1">
    <citation type="submission" date="2019-12" db="EMBL/GenBank/DDBJ databases">
        <authorList>
            <person name="Alioto T."/>
            <person name="Alioto T."/>
            <person name="Gomez Garrido J."/>
        </authorList>
    </citation>
    <scope>NUCLEOTIDE SEQUENCE [LARGE SCALE GENOMIC DNA]</scope>
</reference>
<evidence type="ECO:0000313" key="1">
    <source>
        <dbReference type="EMBL" id="CAA2994800.1"/>
    </source>
</evidence>
<proteinExistence type="predicted"/>
<accession>A0A8S0SQ47</accession>
<sequence length="173" mass="19126">MSTIHRRTHSDDDHHPRQQSTAELTVMMTLTRRSSLTNREADHQCNFGGLDGEACHQREIEAVWGGGNFVGLDSVFVVVDLAVGVSFDGVCMEAVFMAVDLTIEADLDPTFERVVWFSQYSFSSFQVELPSVMSLNRSLTQSLISDFVNREGLGFSKSGNKKRAPSGYTIAGQ</sequence>
<gene>
    <name evidence="1" type="ORF">OLEA9_A008706</name>
</gene>
<name>A0A8S0SQ47_OLEEU</name>
<dbReference type="EMBL" id="CACTIH010005481">
    <property type="protein sequence ID" value="CAA2994800.1"/>
    <property type="molecule type" value="Genomic_DNA"/>
</dbReference>
<dbReference type="Proteomes" id="UP000594638">
    <property type="component" value="Unassembled WGS sequence"/>
</dbReference>
<comment type="caution">
    <text evidence="1">The sequence shown here is derived from an EMBL/GenBank/DDBJ whole genome shotgun (WGS) entry which is preliminary data.</text>
</comment>
<evidence type="ECO:0000313" key="2">
    <source>
        <dbReference type="Proteomes" id="UP000594638"/>
    </source>
</evidence>
<dbReference type="AlphaFoldDB" id="A0A8S0SQ47"/>
<dbReference type="Gramene" id="OE9A008706T1">
    <property type="protein sequence ID" value="OE9A008706C1"/>
    <property type="gene ID" value="OE9A008706"/>
</dbReference>
<organism evidence="1 2">
    <name type="scientific">Olea europaea subsp. europaea</name>
    <dbReference type="NCBI Taxonomy" id="158383"/>
    <lineage>
        <taxon>Eukaryota</taxon>
        <taxon>Viridiplantae</taxon>
        <taxon>Streptophyta</taxon>
        <taxon>Embryophyta</taxon>
        <taxon>Tracheophyta</taxon>
        <taxon>Spermatophyta</taxon>
        <taxon>Magnoliopsida</taxon>
        <taxon>eudicotyledons</taxon>
        <taxon>Gunneridae</taxon>
        <taxon>Pentapetalae</taxon>
        <taxon>asterids</taxon>
        <taxon>lamiids</taxon>
        <taxon>Lamiales</taxon>
        <taxon>Oleaceae</taxon>
        <taxon>Oleeae</taxon>
        <taxon>Olea</taxon>
    </lineage>
</organism>
<keyword evidence="2" id="KW-1185">Reference proteome</keyword>
<protein>
    <submittedName>
        <fullName evidence="1">Uncharacterized protein</fullName>
    </submittedName>
</protein>